<evidence type="ECO:0000313" key="1">
    <source>
        <dbReference type="EMBL" id="CAD8075955.1"/>
    </source>
</evidence>
<organism evidence="1 2">
    <name type="scientific">Paramecium primaurelia</name>
    <dbReference type="NCBI Taxonomy" id="5886"/>
    <lineage>
        <taxon>Eukaryota</taxon>
        <taxon>Sar</taxon>
        <taxon>Alveolata</taxon>
        <taxon>Ciliophora</taxon>
        <taxon>Intramacronucleata</taxon>
        <taxon>Oligohymenophorea</taxon>
        <taxon>Peniculida</taxon>
        <taxon>Parameciidae</taxon>
        <taxon>Paramecium</taxon>
    </lineage>
</organism>
<reference evidence="1" key="1">
    <citation type="submission" date="2021-01" db="EMBL/GenBank/DDBJ databases">
        <authorList>
            <consortium name="Genoscope - CEA"/>
            <person name="William W."/>
        </authorList>
    </citation>
    <scope>NUCLEOTIDE SEQUENCE</scope>
</reference>
<name>A0A8S1MEN8_PARPR</name>
<dbReference type="AlphaFoldDB" id="A0A8S1MEN8"/>
<protein>
    <submittedName>
        <fullName evidence="1">Uncharacterized protein</fullName>
    </submittedName>
</protein>
<dbReference type="EMBL" id="CAJJDM010000055">
    <property type="protein sequence ID" value="CAD8075955.1"/>
    <property type="molecule type" value="Genomic_DNA"/>
</dbReference>
<dbReference type="Proteomes" id="UP000688137">
    <property type="component" value="Unassembled WGS sequence"/>
</dbReference>
<gene>
    <name evidence="1" type="ORF">PPRIM_AZ9-3.1.T0550160</name>
</gene>
<sequence>MYQIKYKEKVLSQSGKQIPYHGKIGLILLLLWKKLQNIQTLLKRKNDCYRSKKILIEIEFRSHKIRYQQAGIRIQVLT</sequence>
<evidence type="ECO:0000313" key="2">
    <source>
        <dbReference type="Proteomes" id="UP000688137"/>
    </source>
</evidence>
<keyword evidence="2" id="KW-1185">Reference proteome</keyword>
<accession>A0A8S1MEN8</accession>
<comment type="caution">
    <text evidence="1">The sequence shown here is derived from an EMBL/GenBank/DDBJ whole genome shotgun (WGS) entry which is preliminary data.</text>
</comment>
<proteinExistence type="predicted"/>